<sequence length="120" mass="13661">MKEYLSISFGDTFRANYPDTPLMVVVGIANNAVHASSIRYLESGRRYINTLSGTVDIYDIFEIVERLNLDEIRAGIILGCEIIYKDFPHLISEMKVIVTQSLEEESKKSPIILHPFKPQL</sequence>
<dbReference type="Proteomes" id="UP000176527">
    <property type="component" value="Unassembled WGS sequence"/>
</dbReference>
<comment type="caution">
    <text evidence="1">The sequence shown here is derived from an EMBL/GenBank/DDBJ whole genome shotgun (WGS) entry which is preliminary data.</text>
</comment>
<protein>
    <submittedName>
        <fullName evidence="1">Uncharacterized protein</fullName>
    </submittedName>
</protein>
<name>A0A1F5KDZ3_9BACT</name>
<reference evidence="1 2" key="1">
    <citation type="journal article" date="2016" name="Nat. Commun.">
        <title>Thousands of microbial genomes shed light on interconnected biogeochemical processes in an aquifer system.</title>
        <authorList>
            <person name="Anantharaman K."/>
            <person name="Brown C.T."/>
            <person name="Hug L.A."/>
            <person name="Sharon I."/>
            <person name="Castelle C.J."/>
            <person name="Probst A.J."/>
            <person name="Thomas B.C."/>
            <person name="Singh A."/>
            <person name="Wilkins M.J."/>
            <person name="Karaoz U."/>
            <person name="Brodie E.L."/>
            <person name="Williams K.H."/>
            <person name="Hubbard S.S."/>
            <person name="Banfield J.F."/>
        </authorList>
    </citation>
    <scope>NUCLEOTIDE SEQUENCE [LARGE SCALE GENOMIC DNA]</scope>
</reference>
<dbReference type="AlphaFoldDB" id="A0A1F5KDZ3"/>
<evidence type="ECO:0000313" key="1">
    <source>
        <dbReference type="EMBL" id="OGE38995.1"/>
    </source>
</evidence>
<evidence type="ECO:0000313" key="2">
    <source>
        <dbReference type="Proteomes" id="UP000176527"/>
    </source>
</evidence>
<organism evidence="1 2">
    <name type="scientific">Candidatus Daviesbacteria bacterium RIFCSPHIGHO2_12_FULL_37_11</name>
    <dbReference type="NCBI Taxonomy" id="1797777"/>
    <lineage>
        <taxon>Bacteria</taxon>
        <taxon>Candidatus Daviesiibacteriota</taxon>
    </lineage>
</organism>
<dbReference type="EMBL" id="MFDE01000007">
    <property type="protein sequence ID" value="OGE38995.1"/>
    <property type="molecule type" value="Genomic_DNA"/>
</dbReference>
<gene>
    <name evidence="1" type="ORF">A3F00_01770</name>
</gene>
<proteinExistence type="predicted"/>
<accession>A0A1F5KDZ3</accession>